<dbReference type="GO" id="GO:0032259">
    <property type="term" value="P:methylation"/>
    <property type="evidence" value="ECO:0007669"/>
    <property type="project" value="UniProtKB-KW"/>
</dbReference>
<evidence type="ECO:0000313" key="2">
    <source>
        <dbReference type="EMBL" id="QEK13785.1"/>
    </source>
</evidence>
<organism evidence="2 3">
    <name type="scientific">Thermococcus aciditolerans</name>
    <dbReference type="NCBI Taxonomy" id="2598455"/>
    <lineage>
        <taxon>Archaea</taxon>
        <taxon>Methanobacteriati</taxon>
        <taxon>Methanobacteriota</taxon>
        <taxon>Thermococci</taxon>
        <taxon>Thermococcales</taxon>
        <taxon>Thermococcaceae</taxon>
        <taxon>Thermococcus</taxon>
    </lineage>
</organism>
<keyword evidence="2" id="KW-0489">Methyltransferase</keyword>
<evidence type="ECO:0000259" key="1">
    <source>
        <dbReference type="Pfam" id="PF08241"/>
    </source>
</evidence>
<dbReference type="AlphaFoldDB" id="A0A5C0SGU7"/>
<proteinExistence type="predicted"/>
<dbReference type="InterPro" id="IPR013216">
    <property type="entry name" value="Methyltransf_11"/>
</dbReference>
<dbReference type="Gene3D" id="3.40.50.150">
    <property type="entry name" value="Vaccinia Virus protein VP39"/>
    <property type="match status" value="1"/>
</dbReference>
<keyword evidence="3" id="KW-1185">Reference proteome</keyword>
<dbReference type="EMBL" id="CP041932">
    <property type="protein sequence ID" value="QEK13785.1"/>
    <property type="molecule type" value="Genomic_DNA"/>
</dbReference>
<dbReference type="Proteomes" id="UP000322631">
    <property type="component" value="Chromosome"/>
</dbReference>
<dbReference type="RefSeq" id="WP_148881909.1">
    <property type="nucleotide sequence ID" value="NZ_CP041932.1"/>
</dbReference>
<protein>
    <submittedName>
        <fullName evidence="2">Methyltransferase domain-containing protein</fullName>
    </submittedName>
</protein>
<dbReference type="Pfam" id="PF08241">
    <property type="entry name" value="Methyltransf_11"/>
    <property type="match status" value="1"/>
</dbReference>
<accession>A0A5C0SGU7</accession>
<name>A0A5C0SGU7_9EURY</name>
<keyword evidence="2" id="KW-0808">Transferase</keyword>
<reference evidence="2 3" key="1">
    <citation type="submission" date="2019-07" db="EMBL/GenBank/DDBJ databases">
        <title>Complete genome of Thermococcus acidophilus.</title>
        <authorList>
            <person name="Li X."/>
        </authorList>
    </citation>
    <scope>NUCLEOTIDE SEQUENCE [LARGE SCALE GENOMIC DNA]</scope>
    <source>
        <strain evidence="2 3">SY113</strain>
    </source>
</reference>
<dbReference type="KEGG" id="them:FPV09_00085"/>
<dbReference type="GO" id="GO:0008757">
    <property type="term" value="F:S-adenosylmethionine-dependent methyltransferase activity"/>
    <property type="evidence" value="ECO:0007669"/>
    <property type="project" value="InterPro"/>
</dbReference>
<dbReference type="SUPFAM" id="SSF53335">
    <property type="entry name" value="S-adenosyl-L-methionine-dependent methyltransferases"/>
    <property type="match status" value="1"/>
</dbReference>
<dbReference type="InterPro" id="IPR029063">
    <property type="entry name" value="SAM-dependent_MTases_sf"/>
</dbReference>
<evidence type="ECO:0000313" key="3">
    <source>
        <dbReference type="Proteomes" id="UP000322631"/>
    </source>
</evidence>
<dbReference type="CDD" id="cd02440">
    <property type="entry name" value="AdoMet_MTases"/>
    <property type="match status" value="1"/>
</dbReference>
<sequence>MRETLDNFHFKVLEAFRKAGGTEEELKWLTGSALALFPAHREEIRLRLRTMEEILRRARGRILEVGSGSGLLALALSEKGTVIGVEKRADFFPFLRELENGRLVFIRTDFLSDDVRRDFDTVVFSYILHDLEPESFIKRAAEVLSPGGRVLVGDFDLNGLREKIKELTGLYGLLVSEELILGRVTSHGRECDAFLLVLKKHGRSENEGCPGSHAR</sequence>
<gene>
    <name evidence="2" type="ORF">FPV09_00085</name>
</gene>
<dbReference type="GeneID" id="41608206"/>
<feature type="domain" description="Methyltransferase type 11" evidence="1">
    <location>
        <begin position="63"/>
        <end position="151"/>
    </location>
</feature>